<keyword evidence="3" id="KW-1185">Reference proteome</keyword>
<dbReference type="GO" id="GO:0044782">
    <property type="term" value="P:cilium organization"/>
    <property type="evidence" value="ECO:0007669"/>
    <property type="project" value="TreeGrafter"/>
</dbReference>
<dbReference type="EMBL" id="VCGU01000005">
    <property type="protein sequence ID" value="TRY75305.1"/>
    <property type="molecule type" value="Genomic_DNA"/>
</dbReference>
<name>A0A553PC89_TIGCA</name>
<gene>
    <name evidence="2" type="ORF">TCAL_01653</name>
</gene>
<dbReference type="Gene3D" id="1.25.10.10">
    <property type="entry name" value="Leucine-rich Repeat Variant"/>
    <property type="match status" value="2"/>
</dbReference>
<dbReference type="InterPro" id="IPR011989">
    <property type="entry name" value="ARM-like"/>
</dbReference>
<evidence type="ECO:0000313" key="3">
    <source>
        <dbReference type="Proteomes" id="UP000318571"/>
    </source>
</evidence>
<dbReference type="AlphaFoldDB" id="A0A553PC89"/>
<evidence type="ECO:0000313" key="2">
    <source>
        <dbReference type="EMBL" id="TRY75305.1"/>
    </source>
</evidence>
<sequence>MSTRGNSRWTPLPPMAEDKIVIQKQSSLTNFPLRPLKTKRPFTPRDRHWNHHGHNADDPLSLVGTNVRISLPSVKKSLLRLESSRKSSTESLGSMRLPAILESDPQNLRLTTKPKRQQFRALQAAVPHENEEVDNILTASRKFSFQAQVRTTDRNNDITTPGHSLTEIQDCLHRVSSADCQLTLLEELRQLAKMLSLIKADTQQRRAIYSTLSPLVQHESSAVLIALLDVLLLLKLSRINLTMVAKILFHVASSERNDEELHAKAIVTRFFHAISESCPVTDGDLMIYGYGALKFVSFNRNILKDLVNQGLMDVLVLHLQILSHHIEELNEPTPNELINEVFQISACLRNALDVQEGRNSFMKLDGPSLLARLVDQFKSDPEIMCNMSRILSLLSLCDDNAHEALNHNDQLISNILELIDSHRGRPELIVRLAFSLGNFAAKYQESRRRILNHGNMLTTLPEVMSQYANQTIQSLKERPTSKVLEKKSLPSNSGAGDTTDTLIKLIRVYANTSIDAECGEKIALNDTVVQTLIKLAEASNQIKCEELALPTLATLNNLSFYPVLHHEEIFEQIILFIDRQYPEPIALEAVRVLGNLSRHPQIRAKLRSNDHLIRVISQWSGATGSKLQFPALGILVNLMTDAEFRAIFRLRNGTSLLIGQLRRIQQTQDYALGSLLCQCLWNYCIDADDPIQLLGKRQLDALEQTLIGLLDLDAEEDPNVSPTYAEFSSVGFYLLSKLCSE</sequence>
<dbReference type="InterPro" id="IPR016024">
    <property type="entry name" value="ARM-type_fold"/>
</dbReference>
<organism evidence="2 3">
    <name type="scientific">Tigriopus californicus</name>
    <name type="common">Marine copepod</name>
    <dbReference type="NCBI Taxonomy" id="6832"/>
    <lineage>
        <taxon>Eukaryota</taxon>
        <taxon>Metazoa</taxon>
        <taxon>Ecdysozoa</taxon>
        <taxon>Arthropoda</taxon>
        <taxon>Crustacea</taxon>
        <taxon>Multicrustacea</taxon>
        <taxon>Hexanauplia</taxon>
        <taxon>Copepoda</taxon>
        <taxon>Harpacticoida</taxon>
        <taxon>Harpacticidae</taxon>
        <taxon>Tigriopus</taxon>
    </lineage>
</organism>
<evidence type="ECO:0000256" key="1">
    <source>
        <dbReference type="SAM" id="MobiDB-lite"/>
    </source>
</evidence>
<dbReference type="PANTHER" id="PTHR21356">
    <property type="entry name" value="ARMADILLO REPEAT CONTAINING 2"/>
    <property type="match status" value="1"/>
</dbReference>
<protein>
    <recommendedName>
        <fullName evidence="4">Armadillo repeat-containing domain-containing protein</fullName>
    </recommendedName>
</protein>
<proteinExistence type="predicted"/>
<accession>A0A553PC89</accession>
<dbReference type="InterPro" id="IPR038905">
    <property type="entry name" value="ARMC2"/>
</dbReference>
<dbReference type="OMA" id="NNAKAER"/>
<feature type="compositionally biased region" description="Basic residues" evidence="1">
    <location>
        <begin position="36"/>
        <end position="53"/>
    </location>
</feature>
<evidence type="ECO:0008006" key="4">
    <source>
        <dbReference type="Google" id="ProtNLM"/>
    </source>
</evidence>
<dbReference type="SUPFAM" id="SSF48371">
    <property type="entry name" value="ARM repeat"/>
    <property type="match status" value="2"/>
</dbReference>
<comment type="caution">
    <text evidence="2">The sequence shown here is derived from an EMBL/GenBank/DDBJ whole genome shotgun (WGS) entry which is preliminary data.</text>
</comment>
<dbReference type="PANTHER" id="PTHR21356:SF1">
    <property type="entry name" value="ARMADILLO REPEAT-CONTAINING PROTEIN 2"/>
    <property type="match status" value="1"/>
</dbReference>
<dbReference type="Proteomes" id="UP000318571">
    <property type="component" value="Chromosome 2"/>
</dbReference>
<reference evidence="2 3" key="1">
    <citation type="journal article" date="2018" name="Nat. Ecol. Evol.">
        <title>Genomic signatures of mitonuclear coevolution across populations of Tigriopus californicus.</title>
        <authorList>
            <person name="Barreto F.S."/>
            <person name="Watson E.T."/>
            <person name="Lima T.G."/>
            <person name="Willett C.S."/>
            <person name="Edmands S."/>
            <person name="Li W."/>
            <person name="Burton R.S."/>
        </authorList>
    </citation>
    <scope>NUCLEOTIDE SEQUENCE [LARGE SCALE GENOMIC DNA]</scope>
    <source>
        <strain evidence="2 3">San Diego</strain>
    </source>
</reference>
<dbReference type="STRING" id="6832.A0A553PC89"/>
<feature type="region of interest" description="Disordered" evidence="1">
    <location>
        <begin position="33"/>
        <end position="53"/>
    </location>
</feature>